<evidence type="ECO:0000313" key="1">
    <source>
        <dbReference type="EMBL" id="JAH74594.1"/>
    </source>
</evidence>
<organism evidence="1">
    <name type="scientific">Anguilla anguilla</name>
    <name type="common">European freshwater eel</name>
    <name type="synonym">Muraena anguilla</name>
    <dbReference type="NCBI Taxonomy" id="7936"/>
    <lineage>
        <taxon>Eukaryota</taxon>
        <taxon>Metazoa</taxon>
        <taxon>Chordata</taxon>
        <taxon>Craniata</taxon>
        <taxon>Vertebrata</taxon>
        <taxon>Euteleostomi</taxon>
        <taxon>Actinopterygii</taxon>
        <taxon>Neopterygii</taxon>
        <taxon>Teleostei</taxon>
        <taxon>Anguilliformes</taxon>
        <taxon>Anguillidae</taxon>
        <taxon>Anguilla</taxon>
    </lineage>
</organism>
<sequence length="32" mass="3633">MLWSSLARLVFCSAVFMCEVLICTGVRHCFPL</sequence>
<reference evidence="1" key="1">
    <citation type="submission" date="2014-11" db="EMBL/GenBank/DDBJ databases">
        <authorList>
            <person name="Amaro Gonzalez C."/>
        </authorList>
    </citation>
    <scope>NUCLEOTIDE SEQUENCE</scope>
</reference>
<proteinExistence type="predicted"/>
<accession>A0A0E9V908</accession>
<reference evidence="1" key="2">
    <citation type="journal article" date="2015" name="Fish Shellfish Immunol.">
        <title>Early steps in the European eel (Anguilla anguilla)-Vibrio vulnificus interaction in the gills: Role of the RtxA13 toxin.</title>
        <authorList>
            <person name="Callol A."/>
            <person name="Pajuelo D."/>
            <person name="Ebbesson L."/>
            <person name="Teles M."/>
            <person name="MacKenzie S."/>
            <person name="Amaro C."/>
        </authorList>
    </citation>
    <scope>NUCLEOTIDE SEQUENCE</scope>
</reference>
<name>A0A0E9V908_ANGAN</name>
<protein>
    <submittedName>
        <fullName evidence="1">Uncharacterized protein</fullName>
    </submittedName>
</protein>
<dbReference type="AlphaFoldDB" id="A0A0E9V908"/>
<dbReference type="EMBL" id="GBXM01033983">
    <property type="protein sequence ID" value="JAH74594.1"/>
    <property type="molecule type" value="Transcribed_RNA"/>
</dbReference>